<gene>
    <name evidence="2" type="ordered locus">Deba_1004</name>
</gene>
<dbReference type="eggNOG" id="COG1215">
    <property type="taxonomic scope" value="Bacteria"/>
</dbReference>
<dbReference type="Pfam" id="PF00535">
    <property type="entry name" value="Glycos_transf_2"/>
    <property type="match status" value="1"/>
</dbReference>
<dbReference type="InterPro" id="IPR001173">
    <property type="entry name" value="Glyco_trans_2-like"/>
</dbReference>
<dbReference type="CAZy" id="GT2">
    <property type="family name" value="Glycosyltransferase Family 2"/>
</dbReference>
<reference evidence="2 3" key="1">
    <citation type="journal article" date="2010" name="Stand. Genomic Sci.">
        <title>Complete genome sequence of Desulfarculus baarsii type strain (2st14).</title>
        <authorList>
            <person name="Sun H."/>
            <person name="Spring S."/>
            <person name="Lapidus A."/>
            <person name="Davenport K."/>
            <person name="Del Rio T.G."/>
            <person name="Tice H."/>
            <person name="Nolan M."/>
            <person name="Copeland A."/>
            <person name="Cheng J.F."/>
            <person name="Lucas S."/>
            <person name="Tapia R."/>
            <person name="Goodwin L."/>
            <person name="Pitluck S."/>
            <person name="Ivanova N."/>
            <person name="Pagani I."/>
            <person name="Mavromatis K."/>
            <person name="Ovchinnikova G."/>
            <person name="Pati A."/>
            <person name="Chen A."/>
            <person name="Palaniappan K."/>
            <person name="Hauser L."/>
            <person name="Chang Y.J."/>
            <person name="Jeffries C.D."/>
            <person name="Detter J.C."/>
            <person name="Han C."/>
            <person name="Rohde M."/>
            <person name="Brambilla E."/>
            <person name="Goker M."/>
            <person name="Woyke T."/>
            <person name="Bristow J."/>
            <person name="Eisen J.A."/>
            <person name="Markowitz V."/>
            <person name="Hugenholtz P."/>
            <person name="Kyrpides N.C."/>
            <person name="Klenk H.P."/>
            <person name="Land M."/>
        </authorList>
    </citation>
    <scope>NUCLEOTIDE SEQUENCE [LARGE SCALE GENOMIC DNA]</scope>
    <source>
        <strain evidence="3">ATCC 33931 / DSM 2075 / LMG 7858 / VKM B-1802 / 2st14</strain>
    </source>
</reference>
<dbReference type="InterPro" id="IPR050834">
    <property type="entry name" value="Glycosyltransf_2"/>
</dbReference>
<dbReference type="PANTHER" id="PTHR43685:SF11">
    <property type="entry name" value="GLYCOSYLTRANSFERASE TAGX-RELATED"/>
    <property type="match status" value="1"/>
</dbReference>
<dbReference type="InterPro" id="IPR029044">
    <property type="entry name" value="Nucleotide-diphossugar_trans"/>
</dbReference>
<proteinExistence type="predicted"/>
<organism evidence="2 3">
    <name type="scientific">Desulfarculus baarsii (strain ATCC 33931 / DSM 2075 / LMG 7858 / VKM B-1802 / 2st14)</name>
    <dbReference type="NCBI Taxonomy" id="644282"/>
    <lineage>
        <taxon>Bacteria</taxon>
        <taxon>Pseudomonadati</taxon>
        <taxon>Thermodesulfobacteriota</taxon>
        <taxon>Desulfarculia</taxon>
        <taxon>Desulfarculales</taxon>
        <taxon>Desulfarculaceae</taxon>
        <taxon>Desulfarculus</taxon>
    </lineage>
</organism>
<dbReference type="GO" id="GO:0016740">
    <property type="term" value="F:transferase activity"/>
    <property type="evidence" value="ECO:0007669"/>
    <property type="project" value="UniProtKB-KW"/>
</dbReference>
<dbReference type="PANTHER" id="PTHR43685">
    <property type="entry name" value="GLYCOSYLTRANSFERASE"/>
    <property type="match status" value="1"/>
</dbReference>
<name>E1QFN8_DESB2</name>
<dbReference type="KEGG" id="dbr:Deba_1004"/>
<dbReference type="HOGENOM" id="CLU_661787_0_0_7"/>
<dbReference type="STRING" id="644282.Deba_1004"/>
<keyword evidence="2" id="KW-0808">Transferase</keyword>
<feature type="domain" description="Glycosyltransferase 2-like" evidence="1">
    <location>
        <begin position="118"/>
        <end position="245"/>
    </location>
</feature>
<sequence>MLRVVIHGGLDQRAQTAYAAHLGRSLPLESGALPAVEACFSATEGELLANLNQRPAHVFVSIGPRPKPLVMLPLADRRRWLHFDQAPRPDELLRAVHETYLSWAVFPPTAGRDEPLVSVYTPTFNPGQRLMEAYASLCGQGYRNWEWVLVDDGSSDGTPRLIERLARADHRIKAFFPQRRGQANIGWIKRQATGLCGGEILVELDHDDMLGADCLQEVVAAFAADPELGMVHSNFAEFLPDGSPHVYPEWEDRGRYRWTELQGRRYREALAYDVYGDVFGAGPVIQHMAVCPNHVRAFRASELWRLGGYNPRLVIADDYELMIRFFIGGKIGHIAKLLYLYRVQDNTWSRFNDLAKWLFNVIERRWRGPIEARVAELKAQGRWNPAPQGVLPAGHPALERAARANRQRGVVWQEV</sequence>
<evidence type="ECO:0000313" key="2">
    <source>
        <dbReference type="EMBL" id="ADK84374.1"/>
    </source>
</evidence>
<dbReference type="EMBL" id="CP002085">
    <property type="protein sequence ID" value="ADK84374.1"/>
    <property type="molecule type" value="Genomic_DNA"/>
</dbReference>
<dbReference type="OrthoDB" id="5291101at2"/>
<dbReference type="Proteomes" id="UP000009047">
    <property type="component" value="Chromosome"/>
</dbReference>
<dbReference type="RefSeq" id="WP_013257828.1">
    <property type="nucleotide sequence ID" value="NC_014365.1"/>
</dbReference>
<evidence type="ECO:0000259" key="1">
    <source>
        <dbReference type="Pfam" id="PF00535"/>
    </source>
</evidence>
<keyword evidence="3" id="KW-1185">Reference proteome</keyword>
<protein>
    <submittedName>
        <fullName evidence="2">Glycosyl transferase family 2</fullName>
    </submittedName>
</protein>
<dbReference type="AlphaFoldDB" id="E1QFN8"/>
<accession>E1QFN8</accession>
<dbReference type="Gene3D" id="3.90.550.10">
    <property type="entry name" value="Spore Coat Polysaccharide Biosynthesis Protein SpsA, Chain A"/>
    <property type="match status" value="1"/>
</dbReference>
<dbReference type="SUPFAM" id="SSF53448">
    <property type="entry name" value="Nucleotide-diphospho-sugar transferases"/>
    <property type="match status" value="1"/>
</dbReference>
<evidence type="ECO:0000313" key="3">
    <source>
        <dbReference type="Proteomes" id="UP000009047"/>
    </source>
</evidence>